<feature type="transmembrane region" description="Helical" evidence="1">
    <location>
        <begin position="75"/>
        <end position="94"/>
    </location>
</feature>
<keyword evidence="1" id="KW-0812">Transmembrane</keyword>
<accession>A0A2T0WU16</accession>
<comment type="caution">
    <text evidence="2">The sequence shown here is derived from an EMBL/GenBank/DDBJ whole genome shotgun (WGS) entry which is preliminary data.</text>
</comment>
<keyword evidence="3" id="KW-1185">Reference proteome</keyword>
<gene>
    <name evidence="2" type="ORF">CLV74_105147</name>
</gene>
<reference evidence="2 3" key="1">
    <citation type="submission" date="2018-03" db="EMBL/GenBank/DDBJ databases">
        <title>Genomic Encyclopedia of Archaeal and Bacterial Type Strains, Phase II (KMG-II): from individual species to whole genera.</title>
        <authorList>
            <person name="Goeker M."/>
        </authorList>
    </citation>
    <scope>NUCLEOTIDE SEQUENCE [LARGE SCALE GENOMIC DNA]</scope>
    <source>
        <strain evidence="2 3">DSM 100212</strain>
    </source>
</reference>
<protein>
    <submittedName>
        <fullName evidence="2">Uncharacterized protein</fullName>
    </submittedName>
</protein>
<dbReference type="Proteomes" id="UP000238392">
    <property type="component" value="Unassembled WGS sequence"/>
</dbReference>
<dbReference type="OrthoDB" id="7860996at2"/>
<feature type="transmembrane region" description="Helical" evidence="1">
    <location>
        <begin position="47"/>
        <end position="69"/>
    </location>
</feature>
<dbReference type="RefSeq" id="WP_146134921.1">
    <property type="nucleotide sequence ID" value="NZ_PVTQ01000005.1"/>
</dbReference>
<keyword evidence="1" id="KW-0472">Membrane</keyword>
<evidence type="ECO:0000256" key="1">
    <source>
        <dbReference type="SAM" id="Phobius"/>
    </source>
</evidence>
<organism evidence="2 3">
    <name type="scientific">Donghicola tyrosinivorans</name>
    <dbReference type="NCBI Taxonomy" id="1652492"/>
    <lineage>
        <taxon>Bacteria</taxon>
        <taxon>Pseudomonadati</taxon>
        <taxon>Pseudomonadota</taxon>
        <taxon>Alphaproteobacteria</taxon>
        <taxon>Rhodobacterales</taxon>
        <taxon>Roseobacteraceae</taxon>
        <taxon>Donghicola</taxon>
    </lineage>
</organism>
<dbReference type="AlphaFoldDB" id="A0A2T0WU16"/>
<name>A0A2T0WU16_9RHOB</name>
<keyword evidence="1" id="KW-1133">Transmembrane helix</keyword>
<sequence>MVVLSETVTGRNAAPPMSDALEVEPTIWGFVVYCVGQRDRVFPLIRIAATVCGVGLVSAALGLWIWPGLAIKNEILLVKLGISLVSFFAGMILLQAGQGTGRPEVQLDLQRRELRVLQRSRRGASKLIACHPFAQLADVHFDDGEMVALDRAGREVLRMRVNGSIDPHRFGERMRREICGLA</sequence>
<evidence type="ECO:0000313" key="3">
    <source>
        <dbReference type="Proteomes" id="UP000238392"/>
    </source>
</evidence>
<proteinExistence type="predicted"/>
<dbReference type="EMBL" id="PVTQ01000005">
    <property type="protein sequence ID" value="PRY90167.1"/>
    <property type="molecule type" value="Genomic_DNA"/>
</dbReference>
<evidence type="ECO:0000313" key="2">
    <source>
        <dbReference type="EMBL" id="PRY90167.1"/>
    </source>
</evidence>